<proteinExistence type="inferred from homology"/>
<comment type="similarity">
    <text evidence="1">Belongs to the CDPF1 family.</text>
</comment>
<dbReference type="AlphaFoldDB" id="A0A9P0AWR9"/>
<dbReference type="PANTHER" id="PTHR31849:SF1">
    <property type="entry name" value="CYSTEINE-RICH DPF MOTIF DOMAIN-CONTAINING PROTEIN 1"/>
    <property type="match status" value="1"/>
</dbReference>
<dbReference type="EMBL" id="OV121133">
    <property type="protein sequence ID" value="CAH0550220.1"/>
    <property type="molecule type" value="Genomic_DNA"/>
</dbReference>
<evidence type="ECO:0000313" key="4">
    <source>
        <dbReference type="EMBL" id="CAH0550220.1"/>
    </source>
</evidence>
<organism evidence="4 5">
    <name type="scientific">Brassicogethes aeneus</name>
    <name type="common">Rape pollen beetle</name>
    <name type="synonym">Meligethes aeneus</name>
    <dbReference type="NCBI Taxonomy" id="1431903"/>
    <lineage>
        <taxon>Eukaryota</taxon>
        <taxon>Metazoa</taxon>
        <taxon>Ecdysozoa</taxon>
        <taxon>Arthropoda</taxon>
        <taxon>Hexapoda</taxon>
        <taxon>Insecta</taxon>
        <taxon>Pterygota</taxon>
        <taxon>Neoptera</taxon>
        <taxon>Endopterygota</taxon>
        <taxon>Coleoptera</taxon>
        <taxon>Polyphaga</taxon>
        <taxon>Cucujiformia</taxon>
        <taxon>Nitidulidae</taxon>
        <taxon>Meligethinae</taxon>
        <taxon>Brassicogethes</taxon>
    </lineage>
</organism>
<reference evidence="4" key="1">
    <citation type="submission" date="2021-12" db="EMBL/GenBank/DDBJ databases">
        <authorList>
            <person name="King R."/>
        </authorList>
    </citation>
    <scope>NUCLEOTIDE SEQUENCE</scope>
</reference>
<protein>
    <recommendedName>
        <fullName evidence="2">Cysteine-rich DPF motif domain-containing protein 1</fullName>
    </recommendedName>
</protein>
<dbReference type="OrthoDB" id="191995at2759"/>
<evidence type="ECO:0000256" key="2">
    <source>
        <dbReference type="ARBA" id="ARBA00014801"/>
    </source>
</evidence>
<dbReference type="Proteomes" id="UP001154078">
    <property type="component" value="Chromosome 2"/>
</dbReference>
<dbReference type="PANTHER" id="PTHR31849">
    <property type="entry name" value="CYSTEINE-RICH PDF MOTIF DOMAIN-CONTAINING PROTEIN 1"/>
    <property type="match status" value="1"/>
</dbReference>
<accession>A0A9P0AWR9</accession>
<evidence type="ECO:0000256" key="1">
    <source>
        <dbReference type="ARBA" id="ARBA00007917"/>
    </source>
</evidence>
<feature type="domain" description="Cysteine-rich DPF motif" evidence="3">
    <location>
        <begin position="28"/>
        <end position="121"/>
    </location>
</feature>
<dbReference type="InterPro" id="IPR042426">
    <property type="entry name" value="CDPF1"/>
</dbReference>
<dbReference type="InterPro" id="IPR018785">
    <property type="entry name" value="CDPF1_dom"/>
</dbReference>
<name>A0A9P0AWR9_BRAAE</name>
<dbReference type="PRINTS" id="PR01995">
    <property type="entry name" value="UPF0595"/>
</dbReference>
<gene>
    <name evidence="4" type="ORF">MELIAE_LOCUS3090</name>
</gene>
<dbReference type="Pfam" id="PF10170">
    <property type="entry name" value="C6_DPF"/>
    <property type="match status" value="1"/>
</dbReference>
<keyword evidence="5" id="KW-1185">Reference proteome</keyword>
<sequence>MSYFINEESIKTEKPEKKRENEVDIKYFHCALCGLHEKFEYFGVDPPFVKKYKLLEDTYLVEDPFLPPKQGEMLQLGAHCTKCKKCVCKDPSCSFYYEGTYCIICAKENMKMFPDVVKDKLNKIMIN</sequence>
<evidence type="ECO:0000259" key="3">
    <source>
        <dbReference type="Pfam" id="PF10170"/>
    </source>
</evidence>
<evidence type="ECO:0000313" key="5">
    <source>
        <dbReference type="Proteomes" id="UP001154078"/>
    </source>
</evidence>